<sequence>MSDLLDNPRAHLAKNCAAQTTGQRLDQWVYPVTVIRTRFRTGIIPE</sequence>
<gene>
    <name evidence="1" type="ORF">FHS29_006308</name>
</gene>
<protein>
    <submittedName>
        <fullName evidence="1">Uncharacterized protein</fullName>
    </submittedName>
</protein>
<dbReference type="AlphaFoldDB" id="A0A841CUI2"/>
<dbReference type="RefSeq" id="WP_184696816.1">
    <property type="nucleotide sequence ID" value="NZ_JACHJN010000012.1"/>
</dbReference>
<dbReference type="Proteomes" id="UP000547510">
    <property type="component" value="Unassembled WGS sequence"/>
</dbReference>
<accession>A0A841CUI2</accession>
<keyword evidence="2" id="KW-1185">Reference proteome</keyword>
<dbReference type="EMBL" id="JACHJN010000012">
    <property type="protein sequence ID" value="MBB5959687.1"/>
    <property type="molecule type" value="Genomic_DNA"/>
</dbReference>
<name>A0A841CUI2_9PSEU</name>
<comment type="caution">
    <text evidence="1">The sequence shown here is derived from an EMBL/GenBank/DDBJ whole genome shotgun (WGS) entry which is preliminary data.</text>
</comment>
<proteinExistence type="predicted"/>
<reference evidence="1 2" key="1">
    <citation type="submission" date="2020-08" db="EMBL/GenBank/DDBJ databases">
        <title>Genomic Encyclopedia of Type Strains, Phase III (KMG-III): the genomes of soil and plant-associated and newly described type strains.</title>
        <authorList>
            <person name="Whitman W."/>
        </authorList>
    </citation>
    <scope>NUCLEOTIDE SEQUENCE [LARGE SCALE GENOMIC DNA]</scope>
    <source>
        <strain evidence="1 2">CECT 8640</strain>
    </source>
</reference>
<organism evidence="1 2">
    <name type="scientific">Saccharothrix tamanrassetensis</name>
    <dbReference type="NCBI Taxonomy" id="1051531"/>
    <lineage>
        <taxon>Bacteria</taxon>
        <taxon>Bacillati</taxon>
        <taxon>Actinomycetota</taxon>
        <taxon>Actinomycetes</taxon>
        <taxon>Pseudonocardiales</taxon>
        <taxon>Pseudonocardiaceae</taxon>
        <taxon>Saccharothrix</taxon>
    </lineage>
</organism>
<evidence type="ECO:0000313" key="2">
    <source>
        <dbReference type="Proteomes" id="UP000547510"/>
    </source>
</evidence>
<evidence type="ECO:0000313" key="1">
    <source>
        <dbReference type="EMBL" id="MBB5959687.1"/>
    </source>
</evidence>